<evidence type="ECO:0000256" key="1">
    <source>
        <dbReference type="SAM" id="SignalP"/>
    </source>
</evidence>
<organism evidence="2 3">
    <name type="scientific">Enterobacter cancerogenus</name>
    <dbReference type="NCBI Taxonomy" id="69218"/>
    <lineage>
        <taxon>Bacteria</taxon>
        <taxon>Pseudomonadati</taxon>
        <taxon>Pseudomonadota</taxon>
        <taxon>Gammaproteobacteria</taxon>
        <taxon>Enterobacterales</taxon>
        <taxon>Enterobacteriaceae</taxon>
        <taxon>Enterobacter</taxon>
        <taxon>Enterobacter cloacae complex</taxon>
    </lineage>
</organism>
<dbReference type="PROSITE" id="PS51257">
    <property type="entry name" value="PROKAR_LIPOPROTEIN"/>
    <property type="match status" value="1"/>
</dbReference>
<name>A0A484WUG2_9ENTR</name>
<gene>
    <name evidence="2" type="ORF">NCTC12126_00926</name>
</gene>
<protein>
    <recommendedName>
        <fullName evidence="4">Lipoprotein</fullName>
    </recommendedName>
</protein>
<proteinExistence type="predicted"/>
<evidence type="ECO:0000313" key="3">
    <source>
        <dbReference type="Proteomes" id="UP000351155"/>
    </source>
</evidence>
<feature type="chain" id="PRO_5019712044" description="Lipoprotein" evidence="1">
    <location>
        <begin position="20"/>
        <end position="189"/>
    </location>
</feature>
<dbReference type="Proteomes" id="UP000351155">
    <property type="component" value="Unassembled WGS sequence"/>
</dbReference>
<feature type="signal peptide" evidence="1">
    <location>
        <begin position="1"/>
        <end position="19"/>
    </location>
</feature>
<reference evidence="2 3" key="1">
    <citation type="submission" date="2019-03" db="EMBL/GenBank/DDBJ databases">
        <authorList>
            <consortium name="Pathogen Informatics"/>
        </authorList>
    </citation>
    <scope>NUCLEOTIDE SEQUENCE [LARGE SCALE GENOMIC DNA]</scope>
    <source>
        <strain evidence="2 3">NCTC12126</strain>
    </source>
</reference>
<sequence>MKRIALLLAAIALSGCAHDQNVRQKNDRYDHYYDTITIYNSPTLTDAQTKANRYCNAVAYEIPELRAMDLKRLQAEKGYNIVDPAAYHFKCSKMEALRIRGSFGDAPSKAEYDRLSKIESDKQAEKNLIEYEKEREQLKRAARAPGISTVTKKNFDGSYSTTSYGNGIICESTVGETGGSSSCTDVDDY</sequence>
<evidence type="ECO:0000313" key="2">
    <source>
        <dbReference type="EMBL" id="VFS14347.1"/>
    </source>
</evidence>
<evidence type="ECO:0008006" key="4">
    <source>
        <dbReference type="Google" id="ProtNLM"/>
    </source>
</evidence>
<accession>A0A484WUG2</accession>
<keyword evidence="1" id="KW-0732">Signal</keyword>
<dbReference type="EMBL" id="CAADIW010000004">
    <property type="protein sequence ID" value="VFS14347.1"/>
    <property type="molecule type" value="Genomic_DNA"/>
</dbReference>
<dbReference type="AlphaFoldDB" id="A0A484WUG2"/>